<accession>A0A1I2EQX3</accession>
<name>A0A1I2EQX3_9ACTN</name>
<dbReference type="EMBL" id="FOND01000007">
    <property type="protein sequence ID" value="SFE95452.1"/>
    <property type="molecule type" value="Genomic_DNA"/>
</dbReference>
<dbReference type="Proteomes" id="UP000198589">
    <property type="component" value="Unassembled WGS sequence"/>
</dbReference>
<evidence type="ECO:0000313" key="2">
    <source>
        <dbReference type="EMBL" id="SFE95452.1"/>
    </source>
</evidence>
<organism evidence="2 3">
    <name type="scientific">Blastococcus tunisiensis</name>
    <dbReference type="NCBI Taxonomy" id="1798228"/>
    <lineage>
        <taxon>Bacteria</taxon>
        <taxon>Bacillati</taxon>
        <taxon>Actinomycetota</taxon>
        <taxon>Actinomycetes</taxon>
        <taxon>Geodermatophilales</taxon>
        <taxon>Geodermatophilaceae</taxon>
        <taxon>Blastococcus</taxon>
    </lineage>
</organism>
<proteinExistence type="predicted"/>
<feature type="region of interest" description="Disordered" evidence="1">
    <location>
        <begin position="149"/>
        <end position="168"/>
    </location>
</feature>
<feature type="region of interest" description="Disordered" evidence="1">
    <location>
        <begin position="1"/>
        <end position="20"/>
    </location>
</feature>
<evidence type="ECO:0000313" key="3">
    <source>
        <dbReference type="Proteomes" id="UP000198589"/>
    </source>
</evidence>
<gene>
    <name evidence="2" type="ORF">SAMN05216574_107163</name>
</gene>
<protein>
    <recommendedName>
        <fullName evidence="4">MinD-like ATPase involved in chromosome partitioning or flagellar assembly</fullName>
    </recommendedName>
</protein>
<dbReference type="STRING" id="1798228.SAMN05216574_107163"/>
<dbReference type="AlphaFoldDB" id="A0A1I2EQX3"/>
<keyword evidence="3" id="KW-1185">Reference proteome</keyword>
<reference evidence="3" key="1">
    <citation type="submission" date="2016-10" db="EMBL/GenBank/DDBJ databases">
        <authorList>
            <person name="Varghese N."/>
            <person name="Submissions S."/>
        </authorList>
    </citation>
    <scope>NUCLEOTIDE SEQUENCE [LARGE SCALE GENOMIC DNA]</scope>
    <source>
        <strain evidence="3">DSM 46838</strain>
    </source>
</reference>
<evidence type="ECO:0000256" key="1">
    <source>
        <dbReference type="SAM" id="MobiDB-lite"/>
    </source>
</evidence>
<sequence>MSGGSTPCTPLPSGGVLSRGPVRPMSVEAMRSAVIAVRAGAFDGAPAATDVVAQVAATRPTVAPPSIGDLGRAAVVVLPAHAGAGASAVALSVAEALSAYRAVQLVEFADPHRSGLAAASSSELGVDESGWHRGRRNRIDLARRVTDRRSVDDLPAPPSTGTDPSEGDGLLVIDVGWPTMAMLSGSGWTRALQGRARLVVVSRVTVPAVRQTEHLLGVLEVPAVVACVGSGRWPRMVTASCGPALRAARAAGRVVPVPVDRRLAIAGLTPDPLPRPVAAAGRALASLLALDPSTVPDPPRMPLREFDDVPGVAR</sequence>
<evidence type="ECO:0008006" key="4">
    <source>
        <dbReference type="Google" id="ProtNLM"/>
    </source>
</evidence>